<comment type="caution">
    <text evidence="4">The sequence shown here is derived from an EMBL/GenBank/DDBJ whole genome shotgun (WGS) entry which is preliminary data.</text>
</comment>
<dbReference type="PROSITE" id="PS51318">
    <property type="entry name" value="TAT"/>
    <property type="match status" value="1"/>
</dbReference>
<protein>
    <recommendedName>
        <fullName evidence="6">Secreted protein</fullName>
    </recommendedName>
</protein>
<dbReference type="InterPro" id="IPR006311">
    <property type="entry name" value="TAT_signal"/>
</dbReference>
<feature type="signal peptide" evidence="3">
    <location>
        <begin position="1"/>
        <end position="33"/>
    </location>
</feature>
<keyword evidence="3" id="KW-0732">Signal</keyword>
<evidence type="ECO:0000256" key="3">
    <source>
        <dbReference type="SAM" id="SignalP"/>
    </source>
</evidence>
<proteinExistence type="predicted"/>
<gene>
    <name evidence="4" type="ORF">OS129_07235</name>
</gene>
<keyword evidence="2" id="KW-0812">Transmembrane</keyword>
<reference evidence="4" key="1">
    <citation type="submission" date="2022-11" db="EMBL/GenBank/DDBJ databases">
        <title>Corynebacterium sp. isolated from Penguins.</title>
        <authorList>
            <person name="Sedlar K."/>
            <person name="Svec P."/>
        </authorList>
    </citation>
    <scope>NUCLEOTIDE SEQUENCE</scope>
    <source>
        <strain evidence="4">P7374</strain>
    </source>
</reference>
<dbReference type="EMBL" id="JAPMKU010000003">
    <property type="protein sequence ID" value="MCX7468666.1"/>
    <property type="molecule type" value="Genomic_DNA"/>
</dbReference>
<dbReference type="AlphaFoldDB" id="A0A9Q4GIU4"/>
<keyword evidence="2" id="KW-1133">Transmembrane helix</keyword>
<dbReference type="Proteomes" id="UP001071478">
    <property type="component" value="Unassembled WGS sequence"/>
</dbReference>
<keyword evidence="2" id="KW-0472">Membrane</keyword>
<name>A0A9Q4GIU4_9CORY</name>
<feature type="region of interest" description="Disordered" evidence="1">
    <location>
        <begin position="37"/>
        <end position="85"/>
    </location>
</feature>
<feature type="transmembrane region" description="Helical" evidence="2">
    <location>
        <begin position="114"/>
        <end position="133"/>
    </location>
</feature>
<evidence type="ECO:0000256" key="1">
    <source>
        <dbReference type="SAM" id="MobiDB-lite"/>
    </source>
</evidence>
<feature type="chain" id="PRO_5040457814" description="Secreted protein" evidence="3">
    <location>
        <begin position="34"/>
        <end position="166"/>
    </location>
</feature>
<feature type="compositionally biased region" description="Pro residues" evidence="1">
    <location>
        <begin position="67"/>
        <end position="83"/>
    </location>
</feature>
<dbReference type="RefSeq" id="WP_248086107.1">
    <property type="nucleotide sequence ID" value="NZ_JALNJA010000003.1"/>
</dbReference>
<organism evidence="4 5">
    <name type="scientific">Corynebacterium pygosceleis</name>
    <dbReference type="NCBI Taxonomy" id="2800406"/>
    <lineage>
        <taxon>Bacteria</taxon>
        <taxon>Bacillati</taxon>
        <taxon>Actinomycetota</taxon>
        <taxon>Actinomycetes</taxon>
        <taxon>Mycobacteriales</taxon>
        <taxon>Corynebacteriaceae</taxon>
        <taxon>Corynebacterium</taxon>
    </lineage>
</organism>
<evidence type="ECO:0008006" key="6">
    <source>
        <dbReference type="Google" id="ProtNLM"/>
    </source>
</evidence>
<feature type="compositionally biased region" description="Low complexity" evidence="1">
    <location>
        <begin position="37"/>
        <end position="50"/>
    </location>
</feature>
<evidence type="ECO:0000313" key="5">
    <source>
        <dbReference type="Proteomes" id="UP001071478"/>
    </source>
</evidence>
<accession>A0A9Q4GIU4</accession>
<evidence type="ECO:0000313" key="4">
    <source>
        <dbReference type="EMBL" id="MCX7468666.1"/>
    </source>
</evidence>
<evidence type="ECO:0000256" key="2">
    <source>
        <dbReference type="SAM" id="Phobius"/>
    </source>
</evidence>
<sequence length="166" mass="17026">MHTSFRRSVIRSGVAAVIALSLSSTVLVPVATAGETGTGTAVEETTAPVENAENKAASPEEGKFTPKPLPRPTPPDDYTPPAPNGSAAQLSSGFNVLNSTESLSGKSISLSTKLGTTGVIGLGWLFMFAFIIARQGNILPKLPIDLSPSADALQGLSSQILPQSAP</sequence>